<dbReference type="Proteomes" id="UP000030512">
    <property type="component" value="Chromosome"/>
</dbReference>
<evidence type="ECO:0008006" key="6">
    <source>
        <dbReference type="Google" id="ProtNLM"/>
    </source>
</evidence>
<dbReference type="AlphaFoldDB" id="A0A140E6B4"/>
<dbReference type="Pfam" id="PF07587">
    <property type="entry name" value="PSD1"/>
    <property type="match status" value="1"/>
</dbReference>
<dbReference type="RefSeq" id="WP_036278257.1">
    <property type="nucleotide sequence ID" value="NZ_CP014476.1"/>
</dbReference>
<gene>
    <name evidence="4" type="ORF">JT25_021030</name>
</gene>
<dbReference type="OrthoDB" id="127107at2"/>
<dbReference type="EMBL" id="CP014476">
    <property type="protein sequence ID" value="AMK78938.1"/>
    <property type="molecule type" value="Genomic_DNA"/>
</dbReference>
<reference evidence="4 5" key="1">
    <citation type="journal article" date="2015" name="Environ. Microbiol.">
        <title>Methane oxidation coupled to nitrate reduction under hypoxia by the Gammaproteobacterium Methylomonas denitrificans, sp. nov. type strain FJG1.</title>
        <authorList>
            <person name="Kits K.D."/>
            <person name="Klotz M.G."/>
            <person name="Stein L.Y."/>
        </authorList>
    </citation>
    <scope>NUCLEOTIDE SEQUENCE [LARGE SCALE GENOMIC DNA]</scope>
    <source>
        <strain evidence="4 5">FJG1</strain>
    </source>
</reference>
<dbReference type="PANTHER" id="PTHR35889">
    <property type="entry name" value="CYCLOINULO-OLIGOSACCHARIDE FRUCTANOTRANSFERASE-RELATED"/>
    <property type="match status" value="1"/>
</dbReference>
<organism evidence="4 5">
    <name type="scientific">Methylomonas denitrificans</name>
    <dbReference type="NCBI Taxonomy" id="1538553"/>
    <lineage>
        <taxon>Bacteria</taxon>
        <taxon>Pseudomonadati</taxon>
        <taxon>Pseudomonadota</taxon>
        <taxon>Gammaproteobacteria</taxon>
        <taxon>Methylococcales</taxon>
        <taxon>Methylococcaceae</taxon>
        <taxon>Methylomonas</taxon>
    </lineage>
</organism>
<evidence type="ECO:0000259" key="3">
    <source>
        <dbReference type="Pfam" id="PF07587"/>
    </source>
</evidence>
<dbReference type="STRING" id="1538553.JT25_021030"/>
<evidence type="ECO:0000313" key="4">
    <source>
        <dbReference type="EMBL" id="AMK78938.1"/>
    </source>
</evidence>
<feature type="region of interest" description="Disordered" evidence="1">
    <location>
        <begin position="45"/>
        <end position="86"/>
    </location>
</feature>
<evidence type="ECO:0000313" key="5">
    <source>
        <dbReference type="Proteomes" id="UP000030512"/>
    </source>
</evidence>
<accession>A0A140E6B4</accession>
<feature type="domain" description="DUF1549" evidence="2">
    <location>
        <begin position="107"/>
        <end position="312"/>
    </location>
</feature>
<sequence length="811" mass="90887">MKKARYLQLLLILAGVVAGGAVFATFNDLSADVAPKAPILSLDTKQTETNPEAPQVSESQTLQTASTVTEQKPNGDTSGSKSKLWSYQPVNAPTTPVVKNQNWVRTPIDAFVLAPLEAKGLAPSTDADRATYIRRATLDVWGLIPTPEEVANFVNDKAPDAYEKVADRLLASPHYGERQARRWLDLARYSDSAGFTLDDTRPNMWRYRDYVINAFNQDKPYSRFIQEQLAGDEIAPGDQDALIATGFLRGYPDDPFSRLVVDRKYISTTDITDTVGEVFLGSTVGCARCHNHKFDKISQKDYFSLQAFFANLSASDKIPAAIGPQEIEYRNKLAKWEAASQGTRAKLKALLDPIRQKATDYFRERYTKDVQASLNKPRQKWSPHDRWVNHWFSEAFTERSLREWLQDTAKDKNAPGYDPKNPERYKQYLALQEELKKFDALKPNGSDTISAMTELGYTDAPPTRVLFGGILDRPQEEVQPAFPAALSSEKPVIVPTAFSSGRRTALANWIADEKNPLTARVFVNRIWEQYFGRGIVETVSDFGKAGTKPTNPKLLDYLADSFVKHNWSVKQLHRQVLLSGVYRQSSAHRDDVHQADPENKLLAVFPRKRLEAEEIRDALLVASGKLEEKVGGPSVFPPIPGNLGVGDKWIVSKDAQDHNRRSLYIFTRSSVPYPLLESFDMASAQHVHHKREVTTTPLQALTLLNSDVVLDWSQALAGRVIRETGNNEAAQLDRLYQILLSRTPDDTEKSALQSFLSSQEQVIKEKALTGKFEISVPTGLTEIKELDPIRAAAFVDLVHTVANSNDFAYRF</sequence>
<dbReference type="Pfam" id="PF07583">
    <property type="entry name" value="PSCyt2"/>
    <property type="match status" value="1"/>
</dbReference>
<name>A0A140E6B4_9GAMM</name>
<evidence type="ECO:0000259" key="2">
    <source>
        <dbReference type="Pfam" id="PF07583"/>
    </source>
</evidence>
<dbReference type="InterPro" id="IPR022655">
    <property type="entry name" value="DUF1553"/>
</dbReference>
<protein>
    <recommendedName>
        <fullName evidence="6">Cytochrome c domain-containing protein</fullName>
    </recommendedName>
</protein>
<dbReference type="KEGG" id="mdn:JT25_021030"/>
<dbReference type="InterPro" id="IPR011444">
    <property type="entry name" value="DUF1549"/>
</dbReference>
<proteinExistence type="predicted"/>
<evidence type="ECO:0000256" key="1">
    <source>
        <dbReference type="SAM" id="MobiDB-lite"/>
    </source>
</evidence>
<dbReference type="PANTHER" id="PTHR35889:SF3">
    <property type="entry name" value="F-BOX DOMAIN-CONTAINING PROTEIN"/>
    <property type="match status" value="1"/>
</dbReference>
<feature type="domain" description="DUF1553" evidence="3">
    <location>
        <begin position="502"/>
        <end position="756"/>
    </location>
</feature>
<keyword evidence="5" id="KW-1185">Reference proteome</keyword>